<evidence type="ECO:0000313" key="3">
    <source>
        <dbReference type="Proteomes" id="UP000676565"/>
    </source>
</evidence>
<evidence type="ECO:0008006" key="4">
    <source>
        <dbReference type="Google" id="ProtNLM"/>
    </source>
</evidence>
<organism evidence="2 3">
    <name type="scientific">Gemmata palustris</name>
    <dbReference type="NCBI Taxonomy" id="2822762"/>
    <lineage>
        <taxon>Bacteria</taxon>
        <taxon>Pseudomonadati</taxon>
        <taxon>Planctomycetota</taxon>
        <taxon>Planctomycetia</taxon>
        <taxon>Gemmatales</taxon>
        <taxon>Gemmataceae</taxon>
        <taxon>Gemmata</taxon>
    </lineage>
</organism>
<comment type="caution">
    <text evidence="2">The sequence shown here is derived from an EMBL/GenBank/DDBJ whole genome shotgun (WGS) entry which is preliminary data.</text>
</comment>
<keyword evidence="3" id="KW-1185">Reference proteome</keyword>
<dbReference type="Proteomes" id="UP000676565">
    <property type="component" value="Unassembled WGS sequence"/>
</dbReference>
<keyword evidence="1" id="KW-0472">Membrane</keyword>
<evidence type="ECO:0000256" key="1">
    <source>
        <dbReference type="SAM" id="Phobius"/>
    </source>
</evidence>
<accession>A0ABS5BUH8</accession>
<proteinExistence type="predicted"/>
<keyword evidence="1" id="KW-0812">Transmembrane</keyword>
<gene>
    <name evidence="2" type="ORF">J8F10_18980</name>
</gene>
<reference evidence="2 3" key="1">
    <citation type="submission" date="2021-04" db="EMBL/GenBank/DDBJ databases">
        <authorList>
            <person name="Ivanova A."/>
        </authorList>
    </citation>
    <scope>NUCLEOTIDE SEQUENCE [LARGE SCALE GENOMIC DNA]</scope>
    <source>
        <strain evidence="2 3">G18</strain>
    </source>
</reference>
<name>A0ABS5BUH8_9BACT</name>
<feature type="transmembrane region" description="Helical" evidence="1">
    <location>
        <begin position="58"/>
        <end position="80"/>
    </location>
</feature>
<keyword evidence="1" id="KW-1133">Transmembrane helix</keyword>
<evidence type="ECO:0000313" key="2">
    <source>
        <dbReference type="EMBL" id="MBP3957334.1"/>
    </source>
</evidence>
<dbReference type="EMBL" id="JAGKQQ010000001">
    <property type="protein sequence ID" value="MBP3957334.1"/>
    <property type="molecule type" value="Genomic_DNA"/>
</dbReference>
<sequence length="144" mass="15925">MLVGYLITISIETTVLLVLLSRRHSRRVRVFAGVWLTACTYPVVWLVLPPLFADQERWALLLVAETFAPVAECAIFWLAFIRPSALGERVETREPSPPSADARATARDFAAITLANLCSFGLGEVLIESGLFEKLVAAPGRWLL</sequence>
<protein>
    <recommendedName>
        <fullName evidence="4">Histidine kinase N-terminal 7TM region domain-containing protein</fullName>
    </recommendedName>
</protein>
<feature type="transmembrane region" description="Helical" evidence="1">
    <location>
        <begin position="30"/>
        <end position="52"/>
    </location>
</feature>